<keyword evidence="3" id="KW-0547">Nucleotide-binding</keyword>
<dbReference type="EMBL" id="ATLV01014577">
    <property type="status" value="NOT_ANNOTATED_CDS"/>
    <property type="molecule type" value="Genomic_DNA"/>
</dbReference>
<sequence>MEISEFNTEDDDNYVSVELLSENEEEEVLLSAGAQHEINETESIPNPPQPEEDRYAMPSGSHHHLLSDHQYLVGTSMHHIVPTEGARDQISMQRSERFAVSYDMDIRTQDLFDKDCQSGGTSHLDVGKNGDELNNNIAMEDPDYRVCKIEIEDPIIQETNYYLDCVAHEEIMADDDGAVQDADEDDGDSIVRGLINGMSQVETDEMSPVDYDHSYTSFGDNNASRNGDRRSPCTEEDRVEQAPGDEQNRRTSSEEMRSDADSLSVVLSTNCSERLENDGGIPSSADSIETASEHVSMATVVENGTEYSSADTDCDGSRTNERPVDDALDQLLRLGDCFTKQCAQWLETNSVNDKKQDAAKMARLRSMFETINSQYTRTLSTRLQNSVNGTAEECRRAEIAIQTDHSFSDRALNAKYRKKMLASSGENTSLSESEESSHVMSDFMRRRRTRSAKDNHKKSRDSDTEGNRRRKQIYTDSSSVSDAAIAKGREGDDGDLSEEGLSEVDDVVLKAAEDIVQDYLEKAEQSKEEKQAMTESELAAWREAQEDKEIERLCNISCLAVGRSTAPVIPTSTSLKKTKELQPKRQKELSSMEEFLNADESNATAPMEASDHSDNSDKEEIDTEEQFLQKCNENMKHQLLNQSSSSSVSSDGDEEDNRKDLSRGSDEDSDASCDSIMDSFLKQYDARSSERKDWTKKYRPTEEESEEMDRVKNGETTQTSSPESLDEAQAKDEANKSNSDDETLANSSIEKDDTKPPLERASKVELADPKDRVLFSRELFEDGEDKLHSESKPAAVKRVKVKRRKKRSDLGNSDSDMDRETSSADSDLELLNDSPKRRKRTRNPSATEEPFDFSEPLLSNSNIRKESQSNTGCKKDLPAIQTTAAKNSNNTTTTTTTTNETSPTETGESSTSTKQKSSTKDDQDCISLSSESDADTEVVPGDLEDTGKGAPMEAKRKIRAMLTNDELAEETKKAQKEEEGRVSRLKKKHEQLKKFLQTFRPRNGESELVLDYDSNRGEAICVHPDIVKLLKPHQIEGIKFMYDNTYGSVEALPKHPGSGCILAHCMGLGKTLQMIALLHTVMRYQQLLTRRVLVICPKSTVMNWREEIIRWQGTIKTGHQMRVYCFGDVCTQDDKISVLKKWFSCSAPNCGVMLIGYEAFRALINYERRKRPAELPRSSNSKLERIKEYLLNPGADLVICDEGHQIKNKRSAISEAVSKIKTKRRIMLTGTPIQNNLKEYYCMVNFIKPSFLGSDKEFSNLYANPIKNGQCKDSDQRAIKIMKQRSYVLHNKLSKFVQRKEAAVLKEFLPEKYEYVLFVPLTPVQEKMYEVFLQMNEYTSSSTDIVGGEPGKTKKFKLIADYTSLRKIWTHPKVLEKAWETAIQEKNRRENARKTSTPDTDDDSPDDKNDIASGQLSVTNDWWRQYLQVSDLESLFPSNKLWIMFEILKQCNERGEKCLIFSAFVAVLNVVEHFMEKIHQQSSDPQQSEAFAYSVFKGPWEPGKDYYRLDGKTHKSYRHKMITSFNDPRNTRTKCFLISAKAGGQGINLTGANRVIILDTSWNPSNDQQNIFRIFRLGQKRKCYVYRLLAMGTMEEKVYSRSVTKQALSFRVVDEQQIDRHYSYGELAELYTLTKVSEMTRETPILPADDVLALLLRLFPNKIFKYHEHDSLLENKPEQDLSEEEKKEAWAAYEREIQTNENRSLMSAWGSMPQGAGASAGWQPFRFMDYFNSYMSAGTSMMGGTSAGTSGGDLYRTDFSFTRAMYNAYAQQQQYSMLNDSPYQSILSKSPYGPYAAGGLDYSSSPLLNGAPGSSGSLGPLGGAGKPYDPTVALNNLSLFQYGAGGSSGGSSSNMPPAMGSSQSSLPPLPSTSPLAAAGYNGANSSAAHLHARKQMSEYNTLSSVLHNPAQQPSTPTVPSITSIASLAAGHKPNGLPATSSSSSSVSNNGSTNANVLSMLSEQTKLLAAASASASFASAGLSSPFSPRNVPLLPPTIESSMRNFMGTPQPKVQPTKASSSSSSSSLPKTQPTMVSQHATNSNSNTLISSVLTTAVNATPIITAVSSMAPRAMNLDRPNNRLSLDVLASKAVPDSRSNKNTPTPVSILPPSTTISLGPAPVKKTIALAPAPRTSSSPTIIPSDDDDNEEDVTNKIAQPHVIVRNVTNTPPTNGSGATGGGDSSSQSKKELENRTTAGTNIGIVYSSPKTQPSKPPSIGIKDVLKNAKSLTNLTQPQPQQPKLSPSPLLRVTKTGSQTPTPPPIISTPENRPFQKFVRANSTTAITGYGSNQQQQQSTTVKTVLDKAQRQSPLPRKLLPATLKPVQQPAPSAKTVATTPVRNAATTGQQQQKTLLPKAASSTTVATTGGQVLKTQRGASAASTAYRGQTTTPSTVSTLPKPTPAGFVTIAKPALPTTVVTRPAGPSVAGSVAAGNKPLQKYVVNANQPLTRKASPVQMSVGKASPGGTGLPKTTVINPANRTARNLTALAAANSASNNALNRLATASPSMTVSRVAINKPPAAGRATNAPGASVVPSMHVSRVPEMSMTVIHSNVSKSPAVATTSAANNIITVTKQKPTIVGGIGVNSNSRTSEGGMTITKATASPTIRQILPSHITVKNTSTATSVNAAGSGAVLGNNGKPSTTASVGTASSPGAPTRPVVSMMVRAGAGATATSTLPVGQFQPAGKNNVYIRKRKNETILPADVGAVKAKQGPILVNDVRPEIIVPAKRAKMDESRGVSQVAKFVGPNRLGGAATITAKTTPAKDGVKDVVPEVVELE</sequence>
<dbReference type="Gene3D" id="3.40.50.300">
    <property type="entry name" value="P-loop containing nucleotide triphosphate hydrolases"/>
    <property type="match status" value="1"/>
</dbReference>
<feature type="compositionally biased region" description="Basic residues" evidence="10">
    <location>
        <begin position="445"/>
        <end position="459"/>
    </location>
</feature>
<gene>
    <name evidence="13" type="ORF">ZHAS_00006735</name>
</gene>
<dbReference type="PANTHER" id="PTHR45797">
    <property type="entry name" value="RAD54-LIKE"/>
    <property type="match status" value="1"/>
</dbReference>
<feature type="compositionally biased region" description="Basic and acidic residues" evidence="10">
    <location>
        <begin position="609"/>
        <end position="618"/>
    </location>
</feature>
<feature type="compositionally biased region" description="Acidic residues" evidence="10">
    <location>
        <begin position="492"/>
        <end position="501"/>
    </location>
</feature>
<feature type="compositionally biased region" description="Polar residues" evidence="10">
    <location>
        <begin position="2026"/>
        <end position="2040"/>
    </location>
</feature>
<keyword evidence="15" id="KW-1185">Reference proteome</keyword>
<dbReference type="PROSITE" id="PS51192">
    <property type="entry name" value="HELICASE_ATP_BIND_1"/>
    <property type="match status" value="1"/>
</dbReference>
<feature type="region of interest" description="Disordered" evidence="10">
    <location>
        <begin position="423"/>
        <end position="501"/>
    </location>
</feature>
<dbReference type="PROSITE" id="PS51194">
    <property type="entry name" value="HELICASE_CTER"/>
    <property type="match status" value="1"/>
</dbReference>
<dbReference type="GO" id="GO:0005524">
    <property type="term" value="F:ATP binding"/>
    <property type="evidence" value="ECO:0007669"/>
    <property type="project" value="UniProtKB-KW"/>
</dbReference>
<feature type="compositionally biased region" description="Basic and acidic residues" evidence="10">
    <location>
        <begin position="226"/>
        <end position="260"/>
    </location>
</feature>
<dbReference type="InterPro" id="IPR027417">
    <property type="entry name" value="P-loop_NTPase"/>
</dbReference>
<dbReference type="Pfam" id="PF00271">
    <property type="entry name" value="Helicase_C"/>
    <property type="match status" value="1"/>
</dbReference>
<dbReference type="InterPro" id="IPR038718">
    <property type="entry name" value="SNF2-like_sf"/>
</dbReference>
<feature type="compositionally biased region" description="Basic and acidic residues" evidence="10">
    <location>
        <begin position="863"/>
        <end position="877"/>
    </location>
</feature>
<accession>A0A084VM31</accession>
<dbReference type="SUPFAM" id="SSF52540">
    <property type="entry name" value="P-loop containing nucleoside triphosphate hydrolases"/>
    <property type="match status" value="2"/>
</dbReference>
<evidence type="ECO:0000256" key="9">
    <source>
        <dbReference type="SAM" id="Coils"/>
    </source>
</evidence>
<dbReference type="GO" id="GO:0005634">
    <property type="term" value="C:nucleus"/>
    <property type="evidence" value="ECO:0007669"/>
    <property type="project" value="UniProtKB-SubCell"/>
</dbReference>
<dbReference type="Proteomes" id="UP000030765">
    <property type="component" value="Unassembled WGS sequence"/>
</dbReference>
<dbReference type="VEuPathDB" id="VectorBase:ASIC006735"/>
<dbReference type="CDD" id="cd18793">
    <property type="entry name" value="SF2_C_SNF"/>
    <property type="match status" value="1"/>
</dbReference>
<evidence type="ECO:0000256" key="8">
    <source>
        <dbReference type="ARBA" id="ARBA00023242"/>
    </source>
</evidence>
<dbReference type="GO" id="GO:0004386">
    <property type="term" value="F:helicase activity"/>
    <property type="evidence" value="ECO:0007669"/>
    <property type="project" value="UniProtKB-KW"/>
</dbReference>
<dbReference type="VEuPathDB" id="VectorBase:ASIS013407"/>
<dbReference type="InterPro" id="IPR000330">
    <property type="entry name" value="SNF2_N"/>
</dbReference>
<feature type="compositionally biased region" description="Basic and acidic residues" evidence="10">
    <location>
        <begin position="728"/>
        <end position="739"/>
    </location>
</feature>
<feature type="compositionally biased region" description="Basic and acidic residues" evidence="10">
    <location>
        <begin position="577"/>
        <end position="590"/>
    </location>
</feature>
<name>A0A084VM31_ANOSI</name>
<feature type="compositionally biased region" description="Polar residues" evidence="10">
    <location>
        <begin position="2332"/>
        <end position="2351"/>
    </location>
</feature>
<comment type="similarity">
    <text evidence="2">Belongs to the SNF2/RAD54 helicase family.</text>
</comment>
<dbReference type="OrthoDB" id="9900844at2759"/>
<feature type="compositionally biased region" description="Polar residues" evidence="10">
    <location>
        <begin position="714"/>
        <end position="723"/>
    </location>
</feature>
<dbReference type="InterPro" id="IPR014001">
    <property type="entry name" value="Helicase_ATP-bd"/>
</dbReference>
<evidence type="ECO:0000313" key="15">
    <source>
        <dbReference type="Proteomes" id="UP000030765"/>
    </source>
</evidence>
<organism evidence="13">
    <name type="scientific">Anopheles sinensis</name>
    <name type="common">Mosquito</name>
    <dbReference type="NCBI Taxonomy" id="74873"/>
    <lineage>
        <taxon>Eukaryota</taxon>
        <taxon>Metazoa</taxon>
        <taxon>Ecdysozoa</taxon>
        <taxon>Arthropoda</taxon>
        <taxon>Hexapoda</taxon>
        <taxon>Insecta</taxon>
        <taxon>Pterygota</taxon>
        <taxon>Neoptera</taxon>
        <taxon>Endopterygota</taxon>
        <taxon>Diptera</taxon>
        <taxon>Nematocera</taxon>
        <taxon>Culicoidea</taxon>
        <taxon>Culicidae</taxon>
        <taxon>Anophelinae</taxon>
        <taxon>Anopheles</taxon>
    </lineage>
</organism>
<dbReference type="Gene3D" id="3.40.50.10810">
    <property type="entry name" value="Tandem AAA-ATPase domain"/>
    <property type="match status" value="1"/>
</dbReference>
<evidence type="ECO:0000259" key="12">
    <source>
        <dbReference type="PROSITE" id="PS51194"/>
    </source>
</evidence>
<keyword evidence="5" id="KW-0347">Helicase</keyword>
<feature type="region of interest" description="Disordered" evidence="10">
    <location>
        <begin position="1979"/>
        <end position="2040"/>
    </location>
</feature>
<evidence type="ECO:0000313" key="14">
    <source>
        <dbReference type="EnsemblMetazoa" id="ASIC006735-PA"/>
    </source>
</evidence>
<evidence type="ECO:0000313" key="13">
    <source>
        <dbReference type="EMBL" id="KFB39025.1"/>
    </source>
</evidence>
<evidence type="ECO:0000256" key="10">
    <source>
        <dbReference type="SAM" id="MobiDB-lite"/>
    </source>
</evidence>
<feature type="compositionally biased region" description="Polar residues" evidence="10">
    <location>
        <begin position="214"/>
        <end position="225"/>
    </location>
</feature>
<feature type="compositionally biased region" description="Basic residues" evidence="10">
    <location>
        <begin position="795"/>
        <end position="807"/>
    </location>
</feature>
<dbReference type="InterPro" id="IPR049730">
    <property type="entry name" value="SNF2/RAD54-like_C"/>
</dbReference>
<evidence type="ECO:0000256" key="7">
    <source>
        <dbReference type="ARBA" id="ARBA00023125"/>
    </source>
</evidence>
<evidence type="ECO:0000256" key="1">
    <source>
        <dbReference type="ARBA" id="ARBA00004123"/>
    </source>
</evidence>
<feature type="region of interest" description="Disordered" evidence="10">
    <location>
        <begin position="2090"/>
        <end position="2110"/>
    </location>
</feature>
<keyword evidence="8" id="KW-0539">Nucleus</keyword>
<feature type="compositionally biased region" description="Basic and acidic residues" evidence="10">
    <location>
        <begin position="656"/>
        <end position="666"/>
    </location>
</feature>
<feature type="domain" description="Helicase ATP-binding" evidence="11">
    <location>
        <begin position="1051"/>
        <end position="1250"/>
    </location>
</feature>
<dbReference type="EnsemblMetazoa" id="ASIC006735-RA">
    <property type="protein sequence ID" value="ASIC006735-PA"/>
    <property type="gene ID" value="ASIC006735"/>
</dbReference>
<evidence type="ECO:0000256" key="6">
    <source>
        <dbReference type="ARBA" id="ARBA00022840"/>
    </source>
</evidence>
<feature type="compositionally biased region" description="Polar residues" evidence="10">
    <location>
        <begin position="2284"/>
        <end position="2299"/>
    </location>
</feature>
<feature type="region of interest" description="Disordered" evidence="10">
    <location>
        <begin position="571"/>
        <end position="950"/>
    </location>
</feature>
<dbReference type="InterPro" id="IPR044574">
    <property type="entry name" value="ARIP4-like"/>
</dbReference>
<dbReference type="OMA" id="QMRVYCF"/>
<dbReference type="Pfam" id="PF00176">
    <property type="entry name" value="SNF2-rel_dom"/>
    <property type="match status" value="1"/>
</dbReference>
<evidence type="ECO:0000256" key="4">
    <source>
        <dbReference type="ARBA" id="ARBA00022801"/>
    </source>
</evidence>
<feature type="compositionally biased region" description="Polar residues" evidence="10">
    <location>
        <begin position="2097"/>
        <end position="2110"/>
    </location>
</feature>
<feature type="region of interest" description="Disordered" evidence="10">
    <location>
        <begin position="1845"/>
        <end position="1880"/>
    </location>
</feature>
<comment type="subcellular location">
    <subcellularLocation>
        <location evidence="1">Nucleus</location>
    </subcellularLocation>
</comment>
<dbReference type="GO" id="GO:0003677">
    <property type="term" value="F:DNA binding"/>
    <property type="evidence" value="ECO:0007669"/>
    <property type="project" value="UniProtKB-KW"/>
</dbReference>
<feature type="compositionally biased region" description="Basic and acidic residues" evidence="10">
    <location>
        <begin position="749"/>
        <end position="791"/>
    </location>
</feature>
<evidence type="ECO:0000256" key="3">
    <source>
        <dbReference type="ARBA" id="ARBA00022741"/>
    </source>
</evidence>
<dbReference type="STRING" id="74873.A0A084VM31"/>
<feature type="region of interest" description="Disordered" evidence="10">
    <location>
        <begin position="2636"/>
        <end position="2657"/>
    </location>
</feature>
<feature type="region of interest" description="Disordered" evidence="10">
    <location>
        <begin position="199"/>
        <end position="263"/>
    </location>
</feature>
<evidence type="ECO:0000259" key="11">
    <source>
        <dbReference type="PROSITE" id="PS51192"/>
    </source>
</evidence>
<reference evidence="14" key="2">
    <citation type="submission" date="2020-05" db="UniProtKB">
        <authorList>
            <consortium name="EnsemblMetazoa"/>
        </authorList>
    </citation>
    <scope>IDENTIFICATION</scope>
</reference>
<evidence type="ECO:0000256" key="2">
    <source>
        <dbReference type="ARBA" id="ARBA00007025"/>
    </source>
</evidence>
<protein>
    <submittedName>
        <fullName evidence="13">AGAP009344-PA-like protein</fullName>
    </submittedName>
</protein>
<keyword evidence="7" id="KW-0238">DNA-binding</keyword>
<feature type="region of interest" description="Disordered" evidence="10">
    <location>
        <begin position="2125"/>
        <end position="2269"/>
    </location>
</feature>
<dbReference type="GO" id="GO:0016887">
    <property type="term" value="F:ATP hydrolysis activity"/>
    <property type="evidence" value="ECO:0007669"/>
    <property type="project" value="InterPro"/>
</dbReference>
<dbReference type="SMART" id="SM00487">
    <property type="entry name" value="DEXDc"/>
    <property type="match status" value="1"/>
</dbReference>
<feature type="coiled-coil region" evidence="9">
    <location>
        <begin position="509"/>
        <end position="536"/>
    </location>
</feature>
<proteinExistence type="inferred from homology"/>
<feature type="compositionally biased region" description="Polar residues" evidence="10">
    <location>
        <begin position="2366"/>
        <end position="2397"/>
    </location>
</feature>
<dbReference type="PANTHER" id="PTHR45797:SF3">
    <property type="entry name" value="TRANSCRIPTIONAL REGULATOR ATRX HOMOLOG"/>
    <property type="match status" value="1"/>
</dbReference>
<feature type="compositionally biased region" description="Basic and acidic residues" evidence="10">
    <location>
        <begin position="684"/>
        <end position="713"/>
    </location>
</feature>
<dbReference type="SMART" id="SM00490">
    <property type="entry name" value="HELICc"/>
    <property type="match status" value="1"/>
</dbReference>
<feature type="region of interest" description="Disordered" evidence="10">
    <location>
        <begin position="2451"/>
        <end position="2472"/>
    </location>
</feature>
<dbReference type="VEuPathDB" id="VectorBase:ASIS006971"/>
<feature type="compositionally biased region" description="Low complexity" evidence="10">
    <location>
        <begin position="882"/>
        <end position="916"/>
    </location>
</feature>
<feature type="region of interest" description="Disordered" evidence="10">
    <location>
        <begin position="2284"/>
        <end position="2397"/>
    </location>
</feature>
<dbReference type="EMBL" id="KE524975">
    <property type="protein sequence ID" value="KFB39025.1"/>
    <property type="molecule type" value="Genomic_DNA"/>
</dbReference>
<feature type="region of interest" description="Disordered" evidence="10">
    <location>
        <begin position="1386"/>
        <end position="1413"/>
    </location>
</feature>
<evidence type="ECO:0000256" key="5">
    <source>
        <dbReference type="ARBA" id="ARBA00022806"/>
    </source>
</evidence>
<keyword evidence="4" id="KW-0378">Hydrolase</keyword>
<keyword evidence="9" id="KW-0175">Coiled coil</keyword>
<feature type="compositionally biased region" description="Low complexity" evidence="10">
    <location>
        <begin position="1850"/>
        <end position="1880"/>
    </location>
</feature>
<reference evidence="13 15" key="1">
    <citation type="journal article" date="2014" name="BMC Genomics">
        <title>Genome sequence of Anopheles sinensis provides insight into genetics basis of mosquito competence for malaria parasites.</title>
        <authorList>
            <person name="Zhou D."/>
            <person name="Zhang D."/>
            <person name="Ding G."/>
            <person name="Shi L."/>
            <person name="Hou Q."/>
            <person name="Ye Y."/>
            <person name="Xu Y."/>
            <person name="Zhou H."/>
            <person name="Xiong C."/>
            <person name="Li S."/>
            <person name="Yu J."/>
            <person name="Hong S."/>
            <person name="Yu X."/>
            <person name="Zou P."/>
            <person name="Chen C."/>
            <person name="Chang X."/>
            <person name="Wang W."/>
            <person name="Lv Y."/>
            <person name="Sun Y."/>
            <person name="Ma L."/>
            <person name="Shen B."/>
            <person name="Zhu C."/>
        </authorList>
    </citation>
    <scope>NUCLEOTIDE SEQUENCE [LARGE SCALE GENOMIC DNA]</scope>
</reference>
<dbReference type="InterPro" id="IPR001650">
    <property type="entry name" value="Helicase_C-like"/>
</dbReference>
<feature type="compositionally biased region" description="Low complexity" evidence="10">
    <location>
        <begin position="2356"/>
        <end position="2365"/>
    </location>
</feature>
<feature type="domain" description="Helicase C-terminal" evidence="12">
    <location>
        <begin position="1443"/>
        <end position="1626"/>
    </location>
</feature>
<feature type="compositionally biased region" description="Polar residues" evidence="10">
    <location>
        <begin position="2638"/>
        <end position="2653"/>
    </location>
</feature>
<feature type="region of interest" description="Disordered" evidence="10">
    <location>
        <begin position="33"/>
        <end position="62"/>
    </location>
</feature>
<keyword evidence="6" id="KW-0067">ATP-binding</keyword>
<feature type="compositionally biased region" description="Low complexity" evidence="10">
    <location>
        <begin position="2227"/>
        <end position="2247"/>
    </location>
</feature>